<dbReference type="InterPro" id="IPR036770">
    <property type="entry name" value="Ankyrin_rpt-contain_sf"/>
</dbReference>
<feature type="region of interest" description="Disordered" evidence="3">
    <location>
        <begin position="77"/>
        <end position="145"/>
    </location>
</feature>
<keyword evidence="2" id="KW-0040">ANK repeat</keyword>
<dbReference type="GO" id="GO:0051015">
    <property type="term" value="F:actin filament binding"/>
    <property type="evidence" value="ECO:0007669"/>
    <property type="project" value="TreeGrafter"/>
</dbReference>
<dbReference type="AlphaFoldDB" id="A0A7S2DX51"/>
<feature type="compositionally biased region" description="Basic and acidic residues" evidence="3">
    <location>
        <begin position="103"/>
        <end position="120"/>
    </location>
</feature>
<dbReference type="SUPFAM" id="SSF48403">
    <property type="entry name" value="Ankyrin repeat"/>
    <property type="match status" value="1"/>
</dbReference>
<sequence>MSNLFPRAVPSPAYDCQSCPGVISDMIDETESTASDDVFVFLVNEEKSMVSSIDEMSNNENYPEGDDKLPLSVKHENRPRPNNILTPRSINVPYDTEPKYPTVKHEKSPPMEKIYEDDMSSRYPSSPTSVVNKHGPFSPQQEENQEGDEALDLFSLICKEKWSSALRYLARNKEEASFWVIQENHGSSRIPPRLPLHQACALRAPKEVIKALVDAYPKGVMSSEIFGALPLHLACQNKAPLGSIRVLLRAYPKATTVAVGGLLPIHMASMGHNVSLAVVEALIRVYPDGRDARDKHGFTPLTYYEMSSCPQKEWGLKMVLSHEPKKWRRQRLRISQSCRTV</sequence>
<accession>A0A7S2DX51</accession>
<dbReference type="PANTHER" id="PTHR24153">
    <property type="entry name" value="ESPIN"/>
    <property type="match status" value="1"/>
</dbReference>
<dbReference type="PANTHER" id="PTHR24153:SF8">
    <property type="entry name" value="FORKED, ISOFORM F"/>
    <property type="match status" value="1"/>
</dbReference>
<gene>
    <name evidence="4" type="ORF">HTAM1171_LOCUS390</name>
</gene>
<feature type="compositionally biased region" description="Polar residues" evidence="3">
    <location>
        <begin position="122"/>
        <end position="131"/>
    </location>
</feature>
<evidence type="ECO:0000256" key="2">
    <source>
        <dbReference type="ARBA" id="ARBA00023043"/>
    </source>
</evidence>
<keyword evidence="1" id="KW-0677">Repeat</keyword>
<evidence type="ECO:0000256" key="1">
    <source>
        <dbReference type="ARBA" id="ARBA00022737"/>
    </source>
</evidence>
<dbReference type="InterPro" id="IPR052420">
    <property type="entry name" value="Espin/Espin-like"/>
</dbReference>
<protein>
    <submittedName>
        <fullName evidence="4">Uncharacterized protein</fullName>
    </submittedName>
</protein>
<organism evidence="4">
    <name type="scientific">Helicotheca tamesis</name>
    <dbReference type="NCBI Taxonomy" id="374047"/>
    <lineage>
        <taxon>Eukaryota</taxon>
        <taxon>Sar</taxon>
        <taxon>Stramenopiles</taxon>
        <taxon>Ochrophyta</taxon>
        <taxon>Bacillariophyta</taxon>
        <taxon>Mediophyceae</taxon>
        <taxon>Lithodesmiophycidae</taxon>
        <taxon>Lithodesmiales</taxon>
        <taxon>Lithodesmiaceae</taxon>
        <taxon>Helicotheca</taxon>
    </lineage>
</organism>
<dbReference type="GO" id="GO:0051017">
    <property type="term" value="P:actin filament bundle assembly"/>
    <property type="evidence" value="ECO:0007669"/>
    <property type="project" value="TreeGrafter"/>
</dbReference>
<proteinExistence type="predicted"/>
<dbReference type="EMBL" id="HBGV01000567">
    <property type="protein sequence ID" value="CAD9466647.1"/>
    <property type="molecule type" value="Transcribed_RNA"/>
</dbReference>
<dbReference type="Gene3D" id="1.25.40.20">
    <property type="entry name" value="Ankyrin repeat-containing domain"/>
    <property type="match status" value="1"/>
</dbReference>
<evidence type="ECO:0000313" key="4">
    <source>
        <dbReference type="EMBL" id="CAD9466647.1"/>
    </source>
</evidence>
<evidence type="ECO:0000256" key="3">
    <source>
        <dbReference type="SAM" id="MobiDB-lite"/>
    </source>
</evidence>
<dbReference type="GO" id="GO:0005737">
    <property type="term" value="C:cytoplasm"/>
    <property type="evidence" value="ECO:0007669"/>
    <property type="project" value="TreeGrafter"/>
</dbReference>
<reference evidence="4" key="1">
    <citation type="submission" date="2021-01" db="EMBL/GenBank/DDBJ databases">
        <authorList>
            <person name="Corre E."/>
            <person name="Pelletier E."/>
            <person name="Niang G."/>
            <person name="Scheremetjew M."/>
            <person name="Finn R."/>
            <person name="Kale V."/>
            <person name="Holt S."/>
            <person name="Cochrane G."/>
            <person name="Meng A."/>
            <person name="Brown T."/>
            <person name="Cohen L."/>
        </authorList>
    </citation>
    <scope>NUCLEOTIDE SEQUENCE</scope>
    <source>
        <strain evidence="4">CCMP826</strain>
    </source>
</reference>
<name>A0A7S2DX51_9STRA</name>